<dbReference type="Proteomes" id="UP000674143">
    <property type="component" value="Unassembled WGS sequence"/>
</dbReference>
<reference evidence="2" key="1">
    <citation type="journal article" date="2021" name="Microbiol. Resour. Announc.">
        <title>LGAAP: Leishmaniinae Genome Assembly and Annotation Pipeline.</title>
        <authorList>
            <person name="Almutairi H."/>
            <person name="Urbaniak M.D."/>
            <person name="Bates M.D."/>
            <person name="Jariyapan N."/>
            <person name="Kwakye-Nuako G."/>
            <person name="Thomaz-Soccol V."/>
            <person name="Al-Salem W.S."/>
            <person name="Dillon R.J."/>
            <person name="Bates P.A."/>
            <person name="Gatherer D."/>
        </authorList>
    </citation>
    <scope>NUCLEOTIDE SEQUENCE [LARGE SCALE GENOMIC DNA]</scope>
</reference>
<evidence type="ECO:0000313" key="2">
    <source>
        <dbReference type="Proteomes" id="UP000674143"/>
    </source>
</evidence>
<dbReference type="AlphaFoldDB" id="A0A836G2C4"/>
<dbReference type="RefSeq" id="XP_067059436.1">
    <property type="nucleotide sequence ID" value="XM_067203745.1"/>
</dbReference>
<comment type="caution">
    <text evidence="1">The sequence shown here is derived from an EMBL/GenBank/DDBJ whole genome shotgun (WGS) entry which is preliminary data.</text>
</comment>
<name>A0A836G2C4_9TRYP</name>
<dbReference type="GeneID" id="92357679"/>
<dbReference type="KEGG" id="loi:92357679"/>
<keyword evidence="2" id="KW-1185">Reference proteome</keyword>
<reference evidence="2" key="2">
    <citation type="journal article" date="2021" name="Sci. Data">
        <title>Chromosome-scale genome sequencing, assembly and annotation of six genomes from subfamily Leishmaniinae.</title>
        <authorList>
            <person name="Almutairi H."/>
            <person name="Urbaniak M.D."/>
            <person name="Bates M.D."/>
            <person name="Jariyapan N."/>
            <person name="Kwakye-Nuako G."/>
            <person name="Thomaz Soccol V."/>
            <person name="Al-Salem W.S."/>
            <person name="Dillon R.J."/>
            <person name="Bates P.A."/>
            <person name="Gatherer D."/>
        </authorList>
    </citation>
    <scope>NUCLEOTIDE SEQUENCE [LARGE SCALE GENOMIC DNA]</scope>
</reference>
<protein>
    <submittedName>
        <fullName evidence="1">Uncharacterized protein</fullName>
    </submittedName>
</protein>
<evidence type="ECO:0000313" key="1">
    <source>
        <dbReference type="EMBL" id="KAG5466546.1"/>
    </source>
</evidence>
<sequence>MNEVGTLLLRVVSTSPERAPLALLLKNHARLERHGARGIRCPLGTVYGEMSTGARAFFKTVASPVIGFGIGWAGFTLVEQKGLLSESMQRWLNVHNLKLQLFTQRLLPASVVEKYGYPEDTLRSMIELLEKGYTEADVAGRMSFDEVLRQCAVPEQVAYLEEHASEEIPYFYIADIFHSWANLNVNSFLRQPQHTLMGTATNAATATSPVTTAATSSAPVLRNDEAFDSEVLCSSLWEKMIHNVIPFDVSIRALCVLAVNNRANARRLARLSSPERVIELYNAYQDKIQSDQQRDNAPNLVSPEEVTAATLFYLRAVNDASIRKPWIPLLSVPRADPYPLVGKVQPELWCRAFGKLTPAATRSASEAAVLFADVMSERLRCVEPRASETVPS</sequence>
<accession>A0A836G2C4</accession>
<dbReference type="EMBL" id="JAFHLR010000035">
    <property type="protein sequence ID" value="KAG5466546.1"/>
    <property type="molecule type" value="Genomic_DNA"/>
</dbReference>
<organism evidence="1 2">
    <name type="scientific">Leishmania orientalis</name>
    <dbReference type="NCBI Taxonomy" id="2249476"/>
    <lineage>
        <taxon>Eukaryota</taxon>
        <taxon>Discoba</taxon>
        <taxon>Euglenozoa</taxon>
        <taxon>Kinetoplastea</taxon>
        <taxon>Metakinetoplastina</taxon>
        <taxon>Trypanosomatida</taxon>
        <taxon>Trypanosomatidae</taxon>
        <taxon>Leishmaniinae</taxon>
        <taxon>Leishmania</taxon>
    </lineage>
</organism>
<gene>
    <name evidence="1" type="ORF">LSCM4_01698</name>
</gene>
<proteinExistence type="predicted"/>